<name>A0AAV3YQQ7_9GAST</name>
<evidence type="ECO:0000256" key="1">
    <source>
        <dbReference type="SAM" id="SignalP"/>
    </source>
</evidence>
<organism evidence="2 3">
    <name type="scientific">Plakobranchus ocellatus</name>
    <dbReference type="NCBI Taxonomy" id="259542"/>
    <lineage>
        <taxon>Eukaryota</taxon>
        <taxon>Metazoa</taxon>
        <taxon>Spiralia</taxon>
        <taxon>Lophotrochozoa</taxon>
        <taxon>Mollusca</taxon>
        <taxon>Gastropoda</taxon>
        <taxon>Heterobranchia</taxon>
        <taxon>Euthyneura</taxon>
        <taxon>Panpulmonata</taxon>
        <taxon>Sacoglossa</taxon>
        <taxon>Placobranchoidea</taxon>
        <taxon>Plakobranchidae</taxon>
        <taxon>Plakobranchus</taxon>
    </lineage>
</organism>
<comment type="caution">
    <text evidence="2">The sequence shown here is derived from an EMBL/GenBank/DDBJ whole genome shotgun (WGS) entry which is preliminary data.</text>
</comment>
<dbReference type="Proteomes" id="UP000735302">
    <property type="component" value="Unassembled WGS sequence"/>
</dbReference>
<accession>A0AAV3YQQ7</accession>
<keyword evidence="1" id="KW-0732">Signal</keyword>
<dbReference type="AlphaFoldDB" id="A0AAV3YQQ7"/>
<dbReference type="EMBL" id="BLXT01001350">
    <property type="protein sequence ID" value="GFN84872.1"/>
    <property type="molecule type" value="Genomic_DNA"/>
</dbReference>
<feature type="chain" id="PRO_5043539753" evidence="1">
    <location>
        <begin position="27"/>
        <end position="111"/>
    </location>
</feature>
<proteinExistence type="predicted"/>
<sequence>MRLVSLKSQLCVALVIALTLSQYDNARVPNRDYNLYDKDRRPVRIASEKLVELESIEKSPRVEFELEHFYPQEHGSKFTVRFVKTADNVEIYYCVSCRLALSHHQIIPLGK</sequence>
<keyword evidence="3" id="KW-1185">Reference proteome</keyword>
<evidence type="ECO:0000313" key="2">
    <source>
        <dbReference type="EMBL" id="GFN84872.1"/>
    </source>
</evidence>
<evidence type="ECO:0000313" key="3">
    <source>
        <dbReference type="Proteomes" id="UP000735302"/>
    </source>
</evidence>
<protein>
    <submittedName>
        <fullName evidence="2">Uncharacterized protein</fullName>
    </submittedName>
</protein>
<reference evidence="2 3" key="1">
    <citation type="journal article" date="2021" name="Elife">
        <title>Chloroplast acquisition without the gene transfer in kleptoplastic sea slugs, Plakobranchus ocellatus.</title>
        <authorList>
            <person name="Maeda T."/>
            <person name="Takahashi S."/>
            <person name="Yoshida T."/>
            <person name="Shimamura S."/>
            <person name="Takaki Y."/>
            <person name="Nagai Y."/>
            <person name="Toyoda A."/>
            <person name="Suzuki Y."/>
            <person name="Arimoto A."/>
            <person name="Ishii H."/>
            <person name="Satoh N."/>
            <person name="Nishiyama T."/>
            <person name="Hasebe M."/>
            <person name="Maruyama T."/>
            <person name="Minagawa J."/>
            <person name="Obokata J."/>
            <person name="Shigenobu S."/>
        </authorList>
    </citation>
    <scope>NUCLEOTIDE SEQUENCE [LARGE SCALE GENOMIC DNA]</scope>
</reference>
<feature type="signal peptide" evidence="1">
    <location>
        <begin position="1"/>
        <end position="26"/>
    </location>
</feature>
<gene>
    <name evidence="2" type="ORF">PoB_001137800</name>
</gene>